<feature type="compositionally biased region" description="Polar residues" evidence="1">
    <location>
        <begin position="860"/>
        <end position="895"/>
    </location>
</feature>
<evidence type="ECO:0000313" key="3">
    <source>
        <dbReference type="EMBL" id="MFH4977203.1"/>
    </source>
</evidence>
<dbReference type="InterPro" id="IPR000198">
    <property type="entry name" value="RhoGAP_dom"/>
</dbReference>
<feature type="compositionally biased region" description="Polar residues" evidence="1">
    <location>
        <begin position="317"/>
        <end position="328"/>
    </location>
</feature>
<feature type="region of interest" description="Disordered" evidence="1">
    <location>
        <begin position="859"/>
        <end position="908"/>
    </location>
</feature>
<evidence type="ECO:0000256" key="1">
    <source>
        <dbReference type="SAM" id="MobiDB-lite"/>
    </source>
</evidence>
<feature type="compositionally biased region" description="Basic and acidic residues" evidence="1">
    <location>
        <begin position="832"/>
        <end position="846"/>
    </location>
</feature>
<dbReference type="SMART" id="SM00324">
    <property type="entry name" value="RhoGAP"/>
    <property type="match status" value="1"/>
</dbReference>
<gene>
    <name evidence="3" type="ORF">AB6A40_003912</name>
</gene>
<feature type="compositionally biased region" description="Basic and acidic residues" evidence="1">
    <location>
        <begin position="391"/>
        <end position="402"/>
    </location>
</feature>
<feature type="compositionally biased region" description="Low complexity" evidence="1">
    <location>
        <begin position="37"/>
        <end position="61"/>
    </location>
</feature>
<name>A0ABD6EJQ3_9BILA</name>
<comment type="caution">
    <text evidence="3">The sequence shown here is derived from an EMBL/GenBank/DDBJ whole genome shotgun (WGS) entry which is preliminary data.</text>
</comment>
<dbReference type="PANTHER" id="PTHR23175">
    <property type="entry name" value="PDZ DOMAIN-CONTAINING PROTEIN"/>
    <property type="match status" value="1"/>
</dbReference>
<dbReference type="Proteomes" id="UP001608902">
    <property type="component" value="Unassembled WGS sequence"/>
</dbReference>
<feature type="region of interest" description="Disordered" evidence="1">
    <location>
        <begin position="368"/>
        <end position="413"/>
    </location>
</feature>
<dbReference type="Gene3D" id="1.10.555.10">
    <property type="entry name" value="Rho GTPase activation protein"/>
    <property type="match status" value="1"/>
</dbReference>
<proteinExistence type="predicted"/>
<accession>A0ABD6EJQ3</accession>
<protein>
    <recommendedName>
        <fullName evidence="2">Rho-GAP domain-containing protein</fullName>
    </recommendedName>
</protein>
<dbReference type="SUPFAM" id="SSF48350">
    <property type="entry name" value="GTPase activation domain, GAP"/>
    <property type="match status" value="1"/>
</dbReference>
<feature type="domain" description="Rho-GAP" evidence="2">
    <location>
        <begin position="100"/>
        <end position="296"/>
    </location>
</feature>
<reference evidence="3 4" key="1">
    <citation type="submission" date="2024-08" db="EMBL/GenBank/DDBJ databases">
        <title>Gnathostoma spinigerum genome.</title>
        <authorList>
            <person name="Gonzalez-Bertolin B."/>
            <person name="Monzon S."/>
            <person name="Zaballos A."/>
            <person name="Jimenez P."/>
            <person name="Dekumyoy P."/>
            <person name="Varona S."/>
            <person name="Cuesta I."/>
            <person name="Sumanam S."/>
            <person name="Adisakwattana P."/>
            <person name="Gasser R.B."/>
            <person name="Hernandez-Gonzalez A."/>
            <person name="Young N.D."/>
            <person name="Perteguer M.J."/>
        </authorList>
    </citation>
    <scope>NUCLEOTIDE SEQUENCE [LARGE SCALE GENOMIC DNA]</scope>
    <source>
        <strain evidence="3">AL3</strain>
        <tissue evidence="3">Liver</tissue>
    </source>
</reference>
<dbReference type="PROSITE" id="PS50238">
    <property type="entry name" value="RHOGAP"/>
    <property type="match status" value="1"/>
</dbReference>
<dbReference type="AlphaFoldDB" id="A0ABD6EJQ3"/>
<dbReference type="EMBL" id="JBGFUD010002135">
    <property type="protein sequence ID" value="MFH4977203.1"/>
    <property type="molecule type" value="Genomic_DNA"/>
</dbReference>
<sequence length="908" mass="99302">MHRYKAKTTQLCSPCTSKRFNTPEASALVHNVLPGPSSSVTSSTVTTKSEDSSTTVSNTTSDAGQTTPKSARKWRKSKGTKHSSSNSSSKYDRSSIASTSALGQKISDCPTSGEGDLVPLLVQRCVQCVEAHGMETVGIYRIPGNTAAVNALKESLSHGIENVDCSDARWKDVNVVSSLLKMFLRKLPEPLLTDKLYPIFIDANRISNHRQRLHKLRNLLRKLPPAHYATLKYLIRHLREVVQHSDVNKMETRNMALMFGPSIVRPSDDNMATMVTHMSDQCKIIETFITYYDWVFNDAGTTDDDVPPAVPSACDASASNCGQNSNTLSSGIESDLSVSQGGMMTASFNDMHNLIRKVNEAEATAMMDAQKGGKIKQILNVRRNSRRDRSKKRERERERDHSANPLTSSTCSSAVINQHESAVPTPTSITSTVEHAFCGRYQERDIDAEIASRCQKTVTSASGITNSSMDNSPSVDSSLGSMVDSNYQNSSRTNGALVEGAAHDADEGEEQKYDVDAMRRRRQQTISSARRMFIVGSNVDPNNEAECHHADLDDLVSHTRHLNVAASPALDVLSAETREKIRRIQQLQGWQTTATERHATSAATNVNTDTSTLTKAKEIIGKLVDDDKIKAPTIRTTAEEFSSTDALSLTSDYSTTSSAPLTVPVTVTCLDSLAATSSDYASSDVSPCTYNTNSVSPGTTENMIEISELQSSPRLIGKEFRPSKMPAIFGANSTILTTGSIKLNARLHGNARNERRHSQIEPTKESKSLLIFSLAEEDSSSSSSRSSGQETHKGLKAIKLRSRGSIKRDSWRRHTLSDVDIIRQAIAQDAARESAQKNANHEERSSKVSKLARWIKQNLRRSSMDVQKNTTDKGSAVSTAPTLTQSSVSSETRTPLSEVFPSSGDEQL</sequence>
<dbReference type="FunFam" id="1.10.555.10:FF:000058">
    <property type="entry name" value="GTPase-activating protein pac-1"/>
    <property type="match status" value="1"/>
</dbReference>
<evidence type="ECO:0000313" key="4">
    <source>
        <dbReference type="Proteomes" id="UP001608902"/>
    </source>
</evidence>
<feature type="region of interest" description="Disordered" evidence="1">
    <location>
        <begin position="459"/>
        <end position="480"/>
    </location>
</feature>
<feature type="compositionally biased region" description="Basic residues" evidence="1">
    <location>
        <begin position="70"/>
        <end position="81"/>
    </location>
</feature>
<feature type="region of interest" description="Disordered" evidence="1">
    <location>
        <begin position="30"/>
        <end position="94"/>
    </location>
</feature>
<feature type="compositionally biased region" description="Low complexity" evidence="1">
    <location>
        <begin position="466"/>
        <end position="478"/>
    </location>
</feature>
<keyword evidence="4" id="KW-1185">Reference proteome</keyword>
<evidence type="ECO:0000259" key="2">
    <source>
        <dbReference type="PROSITE" id="PS50238"/>
    </source>
</evidence>
<organism evidence="3 4">
    <name type="scientific">Gnathostoma spinigerum</name>
    <dbReference type="NCBI Taxonomy" id="75299"/>
    <lineage>
        <taxon>Eukaryota</taxon>
        <taxon>Metazoa</taxon>
        <taxon>Ecdysozoa</taxon>
        <taxon>Nematoda</taxon>
        <taxon>Chromadorea</taxon>
        <taxon>Rhabditida</taxon>
        <taxon>Spirurina</taxon>
        <taxon>Gnathostomatomorpha</taxon>
        <taxon>Gnathostomatoidea</taxon>
        <taxon>Gnathostomatidae</taxon>
        <taxon>Gnathostoma</taxon>
    </lineage>
</organism>
<feature type="region of interest" description="Disordered" evidence="1">
    <location>
        <begin position="779"/>
        <end position="801"/>
    </location>
</feature>
<feature type="region of interest" description="Disordered" evidence="1">
    <location>
        <begin position="308"/>
        <end position="328"/>
    </location>
</feature>
<feature type="compositionally biased region" description="Polar residues" evidence="1">
    <location>
        <begin position="404"/>
        <end position="413"/>
    </location>
</feature>
<dbReference type="PANTHER" id="PTHR23175:SF23">
    <property type="entry name" value="PDZ DOMAIN-CONTAINING PROTEIN"/>
    <property type="match status" value="1"/>
</dbReference>
<feature type="region of interest" description="Disordered" evidence="1">
    <location>
        <begin position="832"/>
        <end position="851"/>
    </location>
</feature>
<dbReference type="Pfam" id="PF00620">
    <property type="entry name" value="RhoGAP"/>
    <property type="match status" value="1"/>
</dbReference>
<dbReference type="InterPro" id="IPR008936">
    <property type="entry name" value="Rho_GTPase_activation_prot"/>
</dbReference>